<protein>
    <recommendedName>
        <fullName evidence="3">CARDB domain-containing protein</fullName>
    </recommendedName>
</protein>
<organism evidence="1 2">
    <name type="scientific">Mesonia aestuariivivens</name>
    <dbReference type="NCBI Taxonomy" id="2796128"/>
    <lineage>
        <taxon>Bacteria</taxon>
        <taxon>Pseudomonadati</taxon>
        <taxon>Bacteroidota</taxon>
        <taxon>Flavobacteriia</taxon>
        <taxon>Flavobacteriales</taxon>
        <taxon>Flavobacteriaceae</taxon>
        <taxon>Mesonia</taxon>
    </lineage>
</organism>
<evidence type="ECO:0008006" key="3">
    <source>
        <dbReference type="Google" id="ProtNLM"/>
    </source>
</evidence>
<dbReference type="EMBL" id="JAHWDF010000005">
    <property type="protein sequence ID" value="MBW2961425.1"/>
    <property type="molecule type" value="Genomic_DNA"/>
</dbReference>
<accession>A0ABS6W0R7</accession>
<comment type="caution">
    <text evidence="1">The sequence shown here is derived from an EMBL/GenBank/DDBJ whole genome shotgun (WGS) entry which is preliminary data.</text>
</comment>
<sequence length="84" mass="9372">MFWDDPEYTIPIGFDFEIAGKVVSTIYITDDASISDDNDDNNYKVLLNVLSENTDLVDRGSVNNSLSNISYVTEGSVGDRIFKL</sequence>
<evidence type="ECO:0000313" key="1">
    <source>
        <dbReference type="EMBL" id="MBW2961425.1"/>
    </source>
</evidence>
<gene>
    <name evidence="1" type="ORF">KW502_06405</name>
</gene>
<evidence type="ECO:0000313" key="2">
    <source>
        <dbReference type="Proteomes" id="UP000719267"/>
    </source>
</evidence>
<dbReference type="Proteomes" id="UP000719267">
    <property type="component" value="Unassembled WGS sequence"/>
</dbReference>
<reference evidence="1 2" key="1">
    <citation type="submission" date="2021-07" db="EMBL/GenBank/DDBJ databases">
        <title>Mesonia aestuariivivens sp. nov., isolated from a tidal flat.</title>
        <authorList>
            <person name="Kim Y.-O."/>
            <person name="Yoon J.-H."/>
        </authorList>
    </citation>
    <scope>NUCLEOTIDE SEQUENCE [LARGE SCALE GENOMIC DNA]</scope>
    <source>
        <strain evidence="1 2">JHPTF-M18</strain>
    </source>
</reference>
<keyword evidence="2" id="KW-1185">Reference proteome</keyword>
<dbReference type="RefSeq" id="WP_219039709.1">
    <property type="nucleotide sequence ID" value="NZ_JAHWDF010000005.1"/>
</dbReference>
<name>A0ABS6W0R7_9FLAO</name>
<proteinExistence type="predicted"/>